<dbReference type="OrthoDB" id="3685473at2"/>
<feature type="transmembrane region" description="Helical" evidence="2">
    <location>
        <begin position="322"/>
        <end position="346"/>
    </location>
</feature>
<feature type="transmembrane region" description="Helical" evidence="2">
    <location>
        <begin position="106"/>
        <end position="123"/>
    </location>
</feature>
<keyword evidence="2" id="KW-0812">Transmembrane</keyword>
<evidence type="ECO:0000313" key="3">
    <source>
        <dbReference type="EMBL" id="PPK63738.1"/>
    </source>
</evidence>
<feature type="transmembrane region" description="Helical" evidence="2">
    <location>
        <begin position="432"/>
        <end position="452"/>
    </location>
</feature>
<comment type="caution">
    <text evidence="3">The sequence shown here is derived from an EMBL/GenBank/DDBJ whole genome shotgun (WGS) entry which is preliminary data.</text>
</comment>
<evidence type="ECO:0000313" key="4">
    <source>
        <dbReference type="Proteomes" id="UP000239203"/>
    </source>
</evidence>
<organism evidence="3 4">
    <name type="scientific">Actinokineospora auranticolor</name>
    <dbReference type="NCBI Taxonomy" id="155976"/>
    <lineage>
        <taxon>Bacteria</taxon>
        <taxon>Bacillati</taxon>
        <taxon>Actinomycetota</taxon>
        <taxon>Actinomycetes</taxon>
        <taxon>Pseudonocardiales</taxon>
        <taxon>Pseudonocardiaceae</taxon>
        <taxon>Actinokineospora</taxon>
    </lineage>
</organism>
<accession>A0A2S6GET4</accession>
<dbReference type="RefSeq" id="WP_104482531.1">
    <property type="nucleotide sequence ID" value="NZ_CP154825.1"/>
</dbReference>
<feature type="transmembrane region" description="Helical" evidence="2">
    <location>
        <begin position="49"/>
        <end position="68"/>
    </location>
</feature>
<evidence type="ECO:0000256" key="2">
    <source>
        <dbReference type="SAM" id="Phobius"/>
    </source>
</evidence>
<proteinExistence type="predicted"/>
<feature type="transmembrane region" description="Helical" evidence="2">
    <location>
        <begin position="352"/>
        <end position="374"/>
    </location>
</feature>
<dbReference type="Proteomes" id="UP000239203">
    <property type="component" value="Unassembled WGS sequence"/>
</dbReference>
<evidence type="ECO:0000256" key="1">
    <source>
        <dbReference type="SAM" id="MobiDB-lite"/>
    </source>
</evidence>
<keyword evidence="4" id="KW-1185">Reference proteome</keyword>
<protein>
    <submittedName>
        <fullName evidence="3">Uncharacterized protein</fullName>
    </submittedName>
</protein>
<gene>
    <name evidence="3" type="ORF">CLV40_12573</name>
</gene>
<feature type="transmembrane region" description="Helical" evidence="2">
    <location>
        <begin position="268"/>
        <end position="301"/>
    </location>
</feature>
<feature type="region of interest" description="Disordered" evidence="1">
    <location>
        <begin position="1"/>
        <end position="20"/>
    </location>
</feature>
<dbReference type="EMBL" id="PTIX01000025">
    <property type="protein sequence ID" value="PPK63738.1"/>
    <property type="molecule type" value="Genomic_DNA"/>
</dbReference>
<reference evidence="3 4" key="1">
    <citation type="submission" date="2018-02" db="EMBL/GenBank/DDBJ databases">
        <title>Genomic Encyclopedia of Archaeal and Bacterial Type Strains, Phase II (KMG-II): from individual species to whole genera.</title>
        <authorList>
            <person name="Goeker M."/>
        </authorList>
    </citation>
    <scope>NUCLEOTIDE SEQUENCE [LARGE SCALE GENOMIC DNA]</scope>
    <source>
        <strain evidence="3 4">YU 961-1</strain>
    </source>
</reference>
<dbReference type="AlphaFoldDB" id="A0A2S6GET4"/>
<sequence length="453" mass="50189">MTAEARSGSHNGQHTRISTNPLEERRITTVDLNPFLFGRTSGALRDRHSAWFLLIGAGFTALVLLAAASSGMVGSFDEFQFANDFRRILRLPAAESDTTFPLVRDIPTWILTANVVAGTVLLHRHWQYMSKCLSGLARSGAIIAKPGPVPPDDNDEQPLPREAFRGNFNIISRLLRIDTIVRDRDNKTAFGHFVGRVVGAVSNRWLTYLVPLSVLSIVLAGLLVLGMRNSLFQTLAPSELAGADRAEWLQAAYRGWWASIDHPLAFTIYLALASYAIFIVLLFHLVGLIAVYVTIGMHFLVDPGADWLNEDNRHGWAPLARFYRTVMWANALLGTSLSTILISLGITNASWVAFLVVLYVLLMPVFTFVPWVLFRRAGEKAAALRIRQIRAIAEAQGIDPDTHIPAMAPYLSEIDRCRAATIRPLRMGTVSLFTHFTLVALPIVLAAAQIWLQ</sequence>
<name>A0A2S6GET4_9PSEU</name>
<keyword evidence="2" id="KW-0472">Membrane</keyword>
<keyword evidence="2" id="KW-1133">Transmembrane helix</keyword>
<feature type="compositionally biased region" description="Polar residues" evidence="1">
    <location>
        <begin position="8"/>
        <end position="20"/>
    </location>
</feature>
<feature type="transmembrane region" description="Helical" evidence="2">
    <location>
        <begin position="205"/>
        <end position="227"/>
    </location>
</feature>